<comment type="similarity">
    <text evidence="1 9">Belongs to the MsrB Met sulfoxide reductase family.</text>
</comment>
<dbReference type="GO" id="GO:0006979">
    <property type="term" value="P:response to oxidative stress"/>
    <property type="evidence" value="ECO:0007669"/>
    <property type="project" value="InterPro"/>
</dbReference>
<dbReference type="HAMAP" id="MF_01400">
    <property type="entry name" value="MsrB"/>
    <property type="match status" value="1"/>
</dbReference>
<evidence type="ECO:0000256" key="9">
    <source>
        <dbReference type="HAMAP-Rule" id="MF_01400"/>
    </source>
</evidence>
<dbReference type="Pfam" id="PF01641">
    <property type="entry name" value="SelR"/>
    <property type="match status" value="1"/>
</dbReference>
<reference evidence="12" key="1">
    <citation type="submission" date="2015-03" db="EMBL/GenBank/DDBJ databases">
        <title>Draft genome sequence of a novel methanotroph (Sn10-6) isolated from flooded ricefield rhizosphere in India.</title>
        <authorList>
            <person name="Pandit P.S."/>
            <person name="Pore S.D."/>
            <person name="Arora P."/>
            <person name="Kapse N.G."/>
            <person name="Dhakephalkar P.K."/>
            <person name="Rahalkar M.C."/>
        </authorList>
    </citation>
    <scope>NUCLEOTIDE SEQUENCE [LARGE SCALE GENOMIC DNA]</scope>
    <source>
        <strain evidence="12">Sn10-6</strain>
    </source>
</reference>
<evidence type="ECO:0000259" key="10">
    <source>
        <dbReference type="PROSITE" id="PS51790"/>
    </source>
</evidence>
<comment type="caution">
    <text evidence="11">The sequence shown here is derived from an EMBL/GenBank/DDBJ whole genome shotgun (WGS) entry which is preliminary data.</text>
</comment>
<dbReference type="SUPFAM" id="SSF51316">
    <property type="entry name" value="Mss4-like"/>
    <property type="match status" value="1"/>
</dbReference>
<dbReference type="Proteomes" id="UP000033684">
    <property type="component" value="Unassembled WGS sequence"/>
</dbReference>
<dbReference type="AlphaFoldDB" id="A0A0F3IEG9"/>
<dbReference type="GO" id="GO:0033743">
    <property type="term" value="F:peptide-methionine (R)-S-oxide reductase activity"/>
    <property type="evidence" value="ECO:0007669"/>
    <property type="project" value="UniProtKB-UniRule"/>
</dbReference>
<name>A0A0F3IEG9_9GAMM</name>
<gene>
    <name evidence="9" type="primary">msrB</name>
    <name evidence="11" type="ORF">VZ94_19950</name>
</gene>
<evidence type="ECO:0000256" key="3">
    <source>
        <dbReference type="ARBA" id="ARBA00021130"/>
    </source>
</evidence>
<dbReference type="FunFam" id="2.170.150.20:FF:000001">
    <property type="entry name" value="Peptide methionine sulfoxide reductase MsrB"/>
    <property type="match status" value="1"/>
</dbReference>
<evidence type="ECO:0000256" key="2">
    <source>
        <dbReference type="ARBA" id="ARBA00012499"/>
    </source>
</evidence>
<dbReference type="PANTHER" id="PTHR10173:SF52">
    <property type="entry name" value="METHIONINE-R-SULFOXIDE REDUCTASE B1"/>
    <property type="match status" value="1"/>
</dbReference>
<keyword evidence="12" id="KW-1185">Reference proteome</keyword>
<evidence type="ECO:0000256" key="5">
    <source>
        <dbReference type="ARBA" id="ARBA00022833"/>
    </source>
</evidence>
<evidence type="ECO:0000313" key="12">
    <source>
        <dbReference type="Proteomes" id="UP000033684"/>
    </source>
</evidence>
<organism evidence="11 12">
    <name type="scientific">Methylocucumis oryzae</name>
    <dbReference type="NCBI Taxonomy" id="1632867"/>
    <lineage>
        <taxon>Bacteria</taxon>
        <taxon>Pseudomonadati</taxon>
        <taxon>Pseudomonadota</taxon>
        <taxon>Gammaproteobacteria</taxon>
        <taxon>Methylococcales</taxon>
        <taxon>Methylococcaceae</taxon>
        <taxon>Methylocucumis</taxon>
    </lineage>
</organism>
<dbReference type="GO" id="GO:0005737">
    <property type="term" value="C:cytoplasm"/>
    <property type="evidence" value="ECO:0007669"/>
    <property type="project" value="TreeGrafter"/>
</dbReference>
<dbReference type="PANTHER" id="PTHR10173">
    <property type="entry name" value="METHIONINE SULFOXIDE REDUCTASE"/>
    <property type="match status" value="1"/>
</dbReference>
<protein>
    <recommendedName>
        <fullName evidence="3 9">Peptide methionine sulfoxide reductase MsrB</fullName>
        <ecNumber evidence="2 9">1.8.4.12</ecNumber>
    </recommendedName>
    <alternativeName>
        <fullName evidence="8 9">Peptide-methionine (R)-S-oxide reductase</fullName>
    </alternativeName>
</protein>
<dbReference type="OrthoDB" id="9785497at2"/>
<evidence type="ECO:0000256" key="7">
    <source>
        <dbReference type="ARBA" id="ARBA00048488"/>
    </source>
</evidence>
<proteinExistence type="inferred from homology"/>
<evidence type="ECO:0000256" key="6">
    <source>
        <dbReference type="ARBA" id="ARBA00023002"/>
    </source>
</evidence>
<evidence type="ECO:0000256" key="8">
    <source>
        <dbReference type="ARBA" id="ARBA00075819"/>
    </source>
</evidence>
<comment type="cofactor">
    <cofactor evidence="9">
        <name>Zn(2+)</name>
        <dbReference type="ChEBI" id="CHEBI:29105"/>
    </cofactor>
    <text evidence="9">Binds 1 zinc ion per subunit. The zinc ion is important for the structural integrity of the protein.</text>
</comment>
<feature type="domain" description="MsrB" evidence="10">
    <location>
        <begin position="9"/>
        <end position="131"/>
    </location>
</feature>
<dbReference type="InterPro" id="IPR028427">
    <property type="entry name" value="Met_Sox_Rdtase_MsrB"/>
</dbReference>
<feature type="binding site" evidence="9">
    <location>
        <position position="100"/>
    </location>
    <ligand>
        <name>Zn(2+)</name>
        <dbReference type="ChEBI" id="CHEBI:29105"/>
    </ligand>
</feature>
<dbReference type="NCBIfam" id="TIGR00357">
    <property type="entry name" value="peptide-methionine (R)-S-oxide reductase MsrB"/>
    <property type="match status" value="1"/>
</dbReference>
<dbReference type="PATRIC" id="fig|1632867.3.peg.3355"/>
<dbReference type="EMBL" id="LAJX01000277">
    <property type="protein sequence ID" value="KJV05200.1"/>
    <property type="molecule type" value="Genomic_DNA"/>
</dbReference>
<accession>A0A0F3IEG9</accession>
<dbReference type="InterPro" id="IPR002579">
    <property type="entry name" value="Met_Sox_Rdtase_MsrB_dom"/>
</dbReference>
<dbReference type="GO" id="GO:0008270">
    <property type="term" value="F:zinc ion binding"/>
    <property type="evidence" value="ECO:0007669"/>
    <property type="project" value="UniProtKB-UniRule"/>
</dbReference>
<sequence>MTSNHDSDDAIWQQKLTPEQFNICRLKATEAPFTGKYYDCKKTGIYHCVCCGQALFSSETKYDSGSGWPSFWDVIAVDSIAEHTDFSYGMRRVEVLCKQCNAHLGHVFPDGPKPTGLRYCINSAALDLRETP</sequence>
<dbReference type="RefSeq" id="WP_045780570.1">
    <property type="nucleotide sequence ID" value="NZ_LAJX01000277.1"/>
</dbReference>
<feature type="binding site" evidence="9">
    <location>
        <position position="48"/>
    </location>
    <ligand>
        <name>Zn(2+)</name>
        <dbReference type="ChEBI" id="CHEBI:29105"/>
    </ligand>
</feature>
<feature type="binding site" evidence="9">
    <location>
        <position position="97"/>
    </location>
    <ligand>
        <name>Zn(2+)</name>
        <dbReference type="ChEBI" id="CHEBI:29105"/>
    </ligand>
</feature>
<feature type="active site" description="Nucleophile" evidence="9">
    <location>
        <position position="120"/>
    </location>
</feature>
<dbReference type="PROSITE" id="PS51790">
    <property type="entry name" value="MSRB"/>
    <property type="match status" value="1"/>
</dbReference>
<evidence type="ECO:0000256" key="1">
    <source>
        <dbReference type="ARBA" id="ARBA00007174"/>
    </source>
</evidence>
<dbReference type="GO" id="GO:0030091">
    <property type="term" value="P:protein repair"/>
    <property type="evidence" value="ECO:0007669"/>
    <property type="project" value="InterPro"/>
</dbReference>
<evidence type="ECO:0000256" key="4">
    <source>
        <dbReference type="ARBA" id="ARBA00022723"/>
    </source>
</evidence>
<keyword evidence="4 9" id="KW-0479">Metal-binding</keyword>
<keyword evidence="6 9" id="KW-0560">Oxidoreductase</keyword>
<dbReference type="Gene3D" id="2.170.150.20">
    <property type="entry name" value="Peptide methionine sulfoxide reductase"/>
    <property type="match status" value="1"/>
</dbReference>
<feature type="binding site" evidence="9">
    <location>
        <position position="51"/>
    </location>
    <ligand>
        <name>Zn(2+)</name>
        <dbReference type="ChEBI" id="CHEBI:29105"/>
    </ligand>
</feature>
<evidence type="ECO:0000313" key="11">
    <source>
        <dbReference type="EMBL" id="KJV05200.1"/>
    </source>
</evidence>
<reference evidence="11 12" key="2">
    <citation type="journal article" date="2016" name="Microb. Ecol.">
        <title>Genome Characteristics of a Novel Type I Methanotroph (Sn10-6) Isolated from a Flooded Indian Rice Field.</title>
        <authorList>
            <person name="Rahalkar M.C."/>
            <person name="Pandit P.S."/>
            <person name="Dhakephalkar P.K."/>
            <person name="Pore S."/>
            <person name="Arora P."/>
            <person name="Kapse N."/>
        </authorList>
    </citation>
    <scope>NUCLEOTIDE SEQUENCE [LARGE SCALE GENOMIC DNA]</scope>
    <source>
        <strain evidence="11 12">Sn10-6</strain>
    </source>
</reference>
<dbReference type="EC" id="1.8.4.12" evidence="2 9"/>
<dbReference type="InterPro" id="IPR011057">
    <property type="entry name" value="Mss4-like_sf"/>
</dbReference>
<comment type="catalytic activity">
    <reaction evidence="7 9">
        <text>L-methionyl-[protein] + [thioredoxin]-disulfide + H2O = L-methionyl-(R)-S-oxide-[protein] + [thioredoxin]-dithiol</text>
        <dbReference type="Rhea" id="RHEA:24164"/>
        <dbReference type="Rhea" id="RHEA-COMP:10698"/>
        <dbReference type="Rhea" id="RHEA-COMP:10700"/>
        <dbReference type="Rhea" id="RHEA-COMP:12313"/>
        <dbReference type="Rhea" id="RHEA-COMP:12314"/>
        <dbReference type="ChEBI" id="CHEBI:15377"/>
        <dbReference type="ChEBI" id="CHEBI:16044"/>
        <dbReference type="ChEBI" id="CHEBI:29950"/>
        <dbReference type="ChEBI" id="CHEBI:45764"/>
        <dbReference type="ChEBI" id="CHEBI:50058"/>
        <dbReference type="EC" id="1.8.4.12"/>
    </reaction>
</comment>
<keyword evidence="5 9" id="KW-0862">Zinc</keyword>